<dbReference type="SUPFAM" id="SSF75011">
    <property type="entry name" value="3-carboxy-cis,cis-mucoante lactonizing enzyme"/>
    <property type="match status" value="1"/>
</dbReference>
<comment type="similarity">
    <text evidence="1">Belongs to the cycloisomerase 2 family.</text>
</comment>
<reference evidence="3 4" key="1">
    <citation type="journal article" date="2018" name="Front. Microbiol.">
        <title>Genome-Wide Analysis of Corynespora cassiicola Leaf Fall Disease Putative Effectors.</title>
        <authorList>
            <person name="Lopez D."/>
            <person name="Ribeiro S."/>
            <person name="Label P."/>
            <person name="Fumanal B."/>
            <person name="Venisse J.S."/>
            <person name="Kohler A."/>
            <person name="de Oliveira R.R."/>
            <person name="Labutti K."/>
            <person name="Lipzen A."/>
            <person name="Lail K."/>
            <person name="Bauer D."/>
            <person name="Ohm R.A."/>
            <person name="Barry K.W."/>
            <person name="Spatafora J."/>
            <person name="Grigoriev I.V."/>
            <person name="Martin F.M."/>
            <person name="Pujade-Renaud V."/>
        </authorList>
    </citation>
    <scope>NUCLEOTIDE SEQUENCE [LARGE SCALE GENOMIC DNA]</scope>
    <source>
        <strain evidence="3 4">Philippines</strain>
    </source>
</reference>
<keyword evidence="4" id="KW-1185">Reference proteome</keyword>
<dbReference type="InterPro" id="IPR015943">
    <property type="entry name" value="WD40/YVTN_repeat-like_dom_sf"/>
</dbReference>
<dbReference type="PANTHER" id="PTHR30344">
    <property type="entry name" value="6-PHOSPHOGLUCONOLACTONASE-RELATED"/>
    <property type="match status" value="1"/>
</dbReference>
<evidence type="ECO:0000313" key="4">
    <source>
        <dbReference type="Proteomes" id="UP000240883"/>
    </source>
</evidence>
<accession>A0A2T2PD09</accession>
<feature type="signal peptide" evidence="2">
    <location>
        <begin position="1"/>
        <end position="21"/>
    </location>
</feature>
<organism evidence="3 4">
    <name type="scientific">Corynespora cassiicola Philippines</name>
    <dbReference type="NCBI Taxonomy" id="1448308"/>
    <lineage>
        <taxon>Eukaryota</taxon>
        <taxon>Fungi</taxon>
        <taxon>Dikarya</taxon>
        <taxon>Ascomycota</taxon>
        <taxon>Pezizomycotina</taxon>
        <taxon>Dothideomycetes</taxon>
        <taxon>Pleosporomycetidae</taxon>
        <taxon>Pleosporales</taxon>
        <taxon>Corynesporascaceae</taxon>
        <taxon>Corynespora</taxon>
    </lineage>
</organism>
<dbReference type="InterPro" id="IPR050282">
    <property type="entry name" value="Cycloisomerase_2"/>
</dbReference>
<name>A0A2T2PD09_CORCC</name>
<dbReference type="GO" id="GO:0017057">
    <property type="term" value="F:6-phosphogluconolactonase activity"/>
    <property type="evidence" value="ECO:0007669"/>
    <property type="project" value="TreeGrafter"/>
</dbReference>
<dbReference type="GO" id="GO:0016853">
    <property type="term" value="F:isomerase activity"/>
    <property type="evidence" value="ECO:0007669"/>
    <property type="project" value="UniProtKB-KW"/>
</dbReference>
<dbReference type="Proteomes" id="UP000240883">
    <property type="component" value="Unassembled WGS sequence"/>
</dbReference>
<gene>
    <name evidence="3" type="ORF">BS50DRAFT_606546</name>
</gene>
<dbReference type="STRING" id="1448308.A0A2T2PD09"/>
<protein>
    <submittedName>
        <fullName evidence="3">Putative isomerase YbhE</fullName>
    </submittedName>
</protein>
<proteinExistence type="inferred from homology"/>
<feature type="chain" id="PRO_5015622820" evidence="2">
    <location>
        <begin position="22"/>
        <end position="400"/>
    </location>
</feature>
<dbReference type="OrthoDB" id="9972196at2759"/>
<dbReference type="InterPro" id="IPR019405">
    <property type="entry name" value="Lactonase_7-beta_prop"/>
</dbReference>
<evidence type="ECO:0000256" key="1">
    <source>
        <dbReference type="ARBA" id="ARBA00005564"/>
    </source>
</evidence>
<keyword evidence="2" id="KW-0732">Signal</keyword>
<dbReference type="PANTHER" id="PTHR30344:SF1">
    <property type="entry name" value="6-PHOSPHOGLUCONOLACTONASE"/>
    <property type="match status" value="1"/>
</dbReference>
<keyword evidence="3" id="KW-0413">Isomerase</keyword>
<dbReference type="Pfam" id="PF10282">
    <property type="entry name" value="Lactonase"/>
    <property type="match status" value="1"/>
</dbReference>
<dbReference type="AlphaFoldDB" id="A0A2T2PD09"/>
<dbReference type="Gene3D" id="2.130.10.10">
    <property type="entry name" value="YVTN repeat-like/Quinoprotein amine dehydrogenase"/>
    <property type="match status" value="1"/>
</dbReference>
<evidence type="ECO:0000256" key="2">
    <source>
        <dbReference type="SAM" id="SignalP"/>
    </source>
</evidence>
<evidence type="ECO:0000313" key="3">
    <source>
        <dbReference type="EMBL" id="PSN75514.1"/>
    </source>
</evidence>
<sequence length="400" mass="42707">MRGFDLGAVLSSALLVSSSSAIKLYAAQSDGNLTTLNFSPGSPRKAPGLTAVANTIECAGNPSHLNLDFPNRILYCLDRGRSGATEGSLNSFSIGRNGSLSRIARTTAPPSGVFAEIFDTAADVRGYVSSSYNRSSVASWILGENGALTGPLETIFPTINQTGPVAARQDASYAHHVILDPTGKFILIPDLGGDMVRVYSYNDETISPLEELSPLVSDPGAGPRHAAFWESPSGELFLFFNGELSQKVYSYRVEYTETGLAFTKNFEINGLDVEYPATTAPTSELAVSPDGRFVVVSHREKSFRNSPIVGSGPSDSLSTFSINDDGTLELVQVANSGGWSPRQFSINKAGDMLAVGHQGNNSVIIWKRDVQSGKIVPEEEGGKLGEVIINGPVVYTQWDE</sequence>
<dbReference type="EMBL" id="KZ678128">
    <property type="protein sequence ID" value="PSN75514.1"/>
    <property type="molecule type" value="Genomic_DNA"/>
</dbReference>